<evidence type="ECO:0000313" key="3">
    <source>
        <dbReference type="EMBL" id="CAF2068837.1"/>
    </source>
</evidence>
<protein>
    <submittedName>
        <fullName evidence="3">Uncharacterized protein</fullName>
    </submittedName>
</protein>
<comment type="caution">
    <text evidence="3">The sequence shown here is derived from an EMBL/GenBank/DDBJ whole genome shotgun (WGS) entry which is preliminary data.</text>
</comment>
<evidence type="ECO:0000313" key="4">
    <source>
        <dbReference type="EMBL" id="CAF2079163.1"/>
    </source>
</evidence>
<gene>
    <name evidence="1" type="ORF">CJN711_LOCUS15746</name>
    <name evidence="2" type="ORF">KQP761_LOCUS30888</name>
    <name evidence="3" type="ORF">MBJ925_LOCUS16338</name>
    <name evidence="5" type="ORF">OVN521_LOCUS36509</name>
    <name evidence="6" type="ORF">SMN809_LOCUS63625</name>
    <name evidence="4" type="ORF">WKI299_LOCUS15746</name>
</gene>
<reference evidence="3" key="1">
    <citation type="submission" date="2021-02" db="EMBL/GenBank/DDBJ databases">
        <authorList>
            <person name="Nowell W R."/>
        </authorList>
    </citation>
    <scope>NUCLEOTIDE SEQUENCE</scope>
</reference>
<dbReference type="Proteomes" id="UP000663866">
    <property type="component" value="Unassembled WGS sequence"/>
</dbReference>
<evidence type="ECO:0000313" key="7">
    <source>
        <dbReference type="Proteomes" id="UP000663824"/>
    </source>
</evidence>
<evidence type="ECO:0000313" key="2">
    <source>
        <dbReference type="EMBL" id="CAF1655501.1"/>
    </source>
</evidence>
<evidence type="ECO:0000313" key="8">
    <source>
        <dbReference type="Proteomes" id="UP000663866"/>
    </source>
</evidence>
<dbReference type="EMBL" id="CAJNRF010006206">
    <property type="protein sequence ID" value="CAF2079163.1"/>
    <property type="molecule type" value="Genomic_DNA"/>
</dbReference>
<dbReference type="EMBL" id="CAJNOV010007304">
    <property type="protein sequence ID" value="CAF1276430.1"/>
    <property type="molecule type" value="Genomic_DNA"/>
</dbReference>
<proteinExistence type="predicted"/>
<dbReference type="EMBL" id="CAJOBG010043467">
    <property type="protein sequence ID" value="CAF4427959.1"/>
    <property type="molecule type" value="Genomic_DNA"/>
</dbReference>
<keyword evidence="8" id="KW-1185">Reference proteome</keyword>
<evidence type="ECO:0000313" key="5">
    <source>
        <dbReference type="EMBL" id="CAF4427959.1"/>
    </source>
</evidence>
<dbReference type="OrthoDB" id="10017214at2759"/>
<dbReference type="Proteomes" id="UP000663824">
    <property type="component" value="Unassembled WGS sequence"/>
</dbReference>
<dbReference type="AlphaFoldDB" id="A0A816RAZ7"/>
<dbReference type="EMBL" id="CAJNRE010007900">
    <property type="protein sequence ID" value="CAF2068837.1"/>
    <property type="molecule type" value="Genomic_DNA"/>
</dbReference>
<evidence type="ECO:0000313" key="1">
    <source>
        <dbReference type="EMBL" id="CAF1276430.1"/>
    </source>
</evidence>
<organism evidence="3 7">
    <name type="scientific">Rotaria magnacalcarata</name>
    <dbReference type="NCBI Taxonomy" id="392030"/>
    <lineage>
        <taxon>Eukaryota</taxon>
        <taxon>Metazoa</taxon>
        <taxon>Spiralia</taxon>
        <taxon>Gnathifera</taxon>
        <taxon>Rotifera</taxon>
        <taxon>Eurotatoria</taxon>
        <taxon>Bdelloidea</taxon>
        <taxon>Philodinida</taxon>
        <taxon>Philodinidae</taxon>
        <taxon>Rotaria</taxon>
    </lineage>
</organism>
<sequence>MWKILQPQVGEWRLTTSKLPQACNLNIQMQGKSSVACSSSLQKDMAANADSSGYTELTTEPLIGSDLLILTTCENVNFTFANISLINQFGQVIESYSPSVTDQLDIVTKIRVPRQAFRIQTILQLSNGIRIQRIEKQLISPTMFTIELTNQPYILSPGETIQMNYTLKSSLSEQVYIRLQIRDTLNLIGTNDIEKNLTFTNETSQMDLFTLPINFRQKSINDMIIFTLSTYNNKTDKFSYENDDIAAVYFELNSSSIPKTTNYFIFFLLCVVFCL</sequence>
<dbReference type="Proteomes" id="UP000663856">
    <property type="component" value="Unassembled WGS sequence"/>
</dbReference>
<dbReference type="EMBL" id="CAJNOW010017186">
    <property type="protein sequence ID" value="CAF1655501.1"/>
    <property type="molecule type" value="Genomic_DNA"/>
</dbReference>
<dbReference type="Proteomes" id="UP000663834">
    <property type="component" value="Unassembled WGS sequence"/>
</dbReference>
<dbReference type="EMBL" id="CAJOBI010277652">
    <property type="protein sequence ID" value="CAF5145863.1"/>
    <property type="molecule type" value="Genomic_DNA"/>
</dbReference>
<evidence type="ECO:0000313" key="6">
    <source>
        <dbReference type="EMBL" id="CAF5145863.1"/>
    </source>
</evidence>
<dbReference type="Proteomes" id="UP000663855">
    <property type="component" value="Unassembled WGS sequence"/>
</dbReference>
<accession>A0A816RAZ7</accession>
<dbReference type="Proteomes" id="UP000676336">
    <property type="component" value="Unassembled WGS sequence"/>
</dbReference>
<name>A0A816RAZ7_9BILA</name>